<evidence type="ECO:0000256" key="1">
    <source>
        <dbReference type="ARBA" id="ARBA00022500"/>
    </source>
</evidence>
<accession>A0ABV2H137</accession>
<feature type="coiled-coil region" evidence="4">
    <location>
        <begin position="248"/>
        <end position="275"/>
    </location>
</feature>
<proteinExistence type="inferred from homology"/>
<evidence type="ECO:0000256" key="4">
    <source>
        <dbReference type="SAM" id="Coils"/>
    </source>
</evidence>
<dbReference type="InterPro" id="IPR007891">
    <property type="entry name" value="CHASE3"/>
</dbReference>
<dbReference type="InterPro" id="IPR051310">
    <property type="entry name" value="MCP_chemotaxis"/>
</dbReference>
<feature type="domain" description="HAMP" evidence="8">
    <location>
        <begin position="292"/>
        <end position="344"/>
    </location>
</feature>
<feature type="transmembrane region" description="Helical" evidence="6">
    <location>
        <begin position="12"/>
        <end position="35"/>
    </location>
</feature>
<feature type="compositionally biased region" description="Low complexity" evidence="5">
    <location>
        <begin position="617"/>
        <end position="660"/>
    </location>
</feature>
<dbReference type="SUPFAM" id="SSF58104">
    <property type="entry name" value="Methyl-accepting chemotaxis protein (MCP) signaling domain"/>
    <property type="match status" value="1"/>
</dbReference>
<dbReference type="InterPro" id="IPR003660">
    <property type="entry name" value="HAMP_dom"/>
</dbReference>
<dbReference type="Pfam" id="PF05227">
    <property type="entry name" value="CHASE3"/>
    <property type="match status" value="1"/>
</dbReference>
<evidence type="ECO:0000256" key="2">
    <source>
        <dbReference type="ARBA" id="ARBA00029447"/>
    </source>
</evidence>
<evidence type="ECO:0000259" key="7">
    <source>
        <dbReference type="PROSITE" id="PS50111"/>
    </source>
</evidence>
<dbReference type="RefSeq" id="WP_247242256.1">
    <property type="nucleotide sequence ID" value="NZ_JALJRA010000001.1"/>
</dbReference>
<keyword evidence="4" id="KW-0175">Coiled coil</keyword>
<comment type="similarity">
    <text evidence="2">Belongs to the methyl-accepting chemotaxis (MCP) protein family.</text>
</comment>
<dbReference type="EMBL" id="JBEPLJ010000001">
    <property type="protein sequence ID" value="MET3584245.1"/>
    <property type="molecule type" value="Genomic_DNA"/>
</dbReference>
<feature type="region of interest" description="Disordered" evidence="5">
    <location>
        <begin position="597"/>
        <end position="663"/>
    </location>
</feature>
<organism evidence="9 10">
    <name type="scientific">Pseudorhizobium tarimense</name>
    <dbReference type="NCBI Taxonomy" id="1079109"/>
    <lineage>
        <taxon>Bacteria</taxon>
        <taxon>Pseudomonadati</taxon>
        <taxon>Pseudomonadota</taxon>
        <taxon>Alphaproteobacteria</taxon>
        <taxon>Hyphomicrobiales</taxon>
        <taxon>Rhizobiaceae</taxon>
        <taxon>Rhizobium/Agrobacterium group</taxon>
        <taxon>Pseudorhizobium</taxon>
    </lineage>
</organism>
<feature type="transmembrane region" description="Helical" evidence="6">
    <location>
        <begin position="185"/>
        <end position="210"/>
    </location>
</feature>
<keyword evidence="3" id="KW-0807">Transducer</keyword>
<evidence type="ECO:0000256" key="3">
    <source>
        <dbReference type="PROSITE-ProRule" id="PRU00284"/>
    </source>
</evidence>
<dbReference type="CDD" id="cd06225">
    <property type="entry name" value="HAMP"/>
    <property type="match status" value="1"/>
</dbReference>
<sequence>MALRNLSLNRKLIGTFAAVMSVCLLASAGVFWQVVQATRASVEQTKANAILHHVDNALEALLEQAVNQRGYLLFRSDSTFNAVFAEREKMIAELEEAKKAAADRPALVASLDQMRTAADAFHKELSEPQLTARKTTEAPVSEIVEIGKSQSKGQLGAFRDAAMTIKQDVIKLTDAMQAEQENAQWNVMMALMIGGAAAGVIATGLVWALSRAIVIPIVGMTHAMSQLASGNNNINVPALNRGDEVGRMAQAVAVFKDAAIEKRRLERESEAARAAAERDRLSNEELKAREAGQLEFAVDSLAKGLSNLSNGDVAYRIDAPFAGNLDRLRVDFNEAVAKLQAALQSVGANASAINAGADEIRVAADNLARRTEQQAASVEQTAAALEEVTTTVKDAAKRAEDVGQRVERARAGAEKSGDVVRRAVDAMGQISKSSGEIINIISVIDDIAFQTNLLALNAGVEAARAGEAGKGFAVVAQEVRELAQRSANAAKEIKSLITTSSDQVDAGVALVGETGQALEAIVGEVQEINEHIKAIVTSTREQSTGLQEINVAVNTMDQGTQQNAAMVEQQTAASHSLASEAESLNSLLRQFNLGSQATNRAAPRIASPAPLAPPSKPVMASAAPAPVAAPVSKPAAKPVPARAPMPATAASRPAPSPASALHGKLTAAFGSGAAAAKPSEDNWEEF</sequence>
<dbReference type="PROSITE" id="PS50885">
    <property type="entry name" value="HAMP"/>
    <property type="match status" value="2"/>
</dbReference>
<dbReference type="SMART" id="SM00283">
    <property type="entry name" value="MA"/>
    <property type="match status" value="1"/>
</dbReference>
<gene>
    <name evidence="9" type="ORF">ABID21_000337</name>
</gene>
<keyword evidence="6" id="KW-1133">Transmembrane helix</keyword>
<dbReference type="InterPro" id="IPR004089">
    <property type="entry name" value="MCPsignal_dom"/>
</dbReference>
<dbReference type="PANTHER" id="PTHR43531">
    <property type="entry name" value="PROTEIN ICFG"/>
    <property type="match status" value="1"/>
</dbReference>
<evidence type="ECO:0000259" key="8">
    <source>
        <dbReference type="PROSITE" id="PS50885"/>
    </source>
</evidence>
<reference evidence="9 10" key="1">
    <citation type="submission" date="2024-06" db="EMBL/GenBank/DDBJ databases">
        <title>Genomic Encyclopedia of Type Strains, Phase IV (KMG-IV): sequencing the most valuable type-strain genomes for metagenomic binning, comparative biology and taxonomic classification.</title>
        <authorList>
            <person name="Goeker M."/>
        </authorList>
    </citation>
    <scope>NUCLEOTIDE SEQUENCE [LARGE SCALE GENOMIC DNA]</scope>
    <source>
        <strain evidence="9 10">DSM 105042</strain>
    </source>
</reference>
<dbReference type="Gene3D" id="6.10.340.10">
    <property type="match status" value="1"/>
</dbReference>
<dbReference type="SUPFAM" id="SSF158472">
    <property type="entry name" value="HAMP domain-like"/>
    <property type="match status" value="1"/>
</dbReference>
<feature type="domain" description="HAMP" evidence="8">
    <location>
        <begin position="211"/>
        <end position="264"/>
    </location>
</feature>
<evidence type="ECO:0000313" key="9">
    <source>
        <dbReference type="EMBL" id="MET3584245.1"/>
    </source>
</evidence>
<keyword evidence="10" id="KW-1185">Reference proteome</keyword>
<name>A0ABV2H137_9HYPH</name>
<dbReference type="InterPro" id="IPR004090">
    <property type="entry name" value="Chemotax_Me-accpt_rcpt"/>
</dbReference>
<dbReference type="PROSITE" id="PS50111">
    <property type="entry name" value="CHEMOTAXIS_TRANSDUC_2"/>
    <property type="match status" value="1"/>
</dbReference>
<keyword evidence="6" id="KW-0472">Membrane</keyword>
<dbReference type="Gene3D" id="1.10.287.950">
    <property type="entry name" value="Methyl-accepting chemotaxis protein"/>
    <property type="match status" value="1"/>
</dbReference>
<feature type="compositionally biased region" description="Low complexity" evidence="5">
    <location>
        <begin position="600"/>
        <end position="609"/>
    </location>
</feature>
<dbReference type="PRINTS" id="PR00260">
    <property type="entry name" value="CHEMTRNSDUCR"/>
</dbReference>
<dbReference type="CDD" id="cd11386">
    <property type="entry name" value="MCP_signal"/>
    <property type="match status" value="1"/>
</dbReference>
<keyword evidence="1" id="KW-0145">Chemotaxis</keyword>
<protein>
    <submittedName>
        <fullName evidence="9">Methyl-accepting chemotaxis protein</fullName>
    </submittedName>
</protein>
<comment type="caution">
    <text evidence="9">The sequence shown here is derived from an EMBL/GenBank/DDBJ whole genome shotgun (WGS) entry which is preliminary data.</text>
</comment>
<dbReference type="Pfam" id="PF00672">
    <property type="entry name" value="HAMP"/>
    <property type="match status" value="1"/>
</dbReference>
<dbReference type="SMART" id="SM00304">
    <property type="entry name" value="HAMP"/>
    <property type="match status" value="2"/>
</dbReference>
<feature type="domain" description="Methyl-accepting transducer" evidence="7">
    <location>
        <begin position="349"/>
        <end position="578"/>
    </location>
</feature>
<evidence type="ECO:0000313" key="10">
    <source>
        <dbReference type="Proteomes" id="UP001549031"/>
    </source>
</evidence>
<keyword evidence="6" id="KW-0812">Transmembrane</keyword>
<evidence type="ECO:0000256" key="5">
    <source>
        <dbReference type="SAM" id="MobiDB-lite"/>
    </source>
</evidence>
<evidence type="ECO:0000256" key="6">
    <source>
        <dbReference type="SAM" id="Phobius"/>
    </source>
</evidence>
<dbReference type="Proteomes" id="UP001549031">
    <property type="component" value="Unassembled WGS sequence"/>
</dbReference>
<dbReference type="Pfam" id="PF00015">
    <property type="entry name" value="MCPsignal"/>
    <property type="match status" value="1"/>
</dbReference>
<dbReference type="PANTHER" id="PTHR43531:SF11">
    <property type="entry name" value="METHYL-ACCEPTING CHEMOTAXIS PROTEIN 3"/>
    <property type="match status" value="1"/>
</dbReference>